<comment type="caution">
    <text evidence="3">The sequence shown here is derived from an EMBL/GenBank/DDBJ whole genome shotgun (WGS) entry which is preliminary data.</text>
</comment>
<dbReference type="SMART" id="SM00552">
    <property type="entry name" value="ADEAMc"/>
    <property type="match status" value="1"/>
</dbReference>
<dbReference type="PANTHER" id="PTHR10910">
    <property type="entry name" value="EUKARYOTE SPECIFIC DSRNA BINDING PROTEIN"/>
    <property type="match status" value="1"/>
</dbReference>
<feature type="region of interest" description="Disordered" evidence="1">
    <location>
        <begin position="149"/>
        <end position="183"/>
    </location>
</feature>
<organism evidence="3 4">
    <name type="scientific">Liparis tanakae</name>
    <name type="common">Tanaka's snailfish</name>
    <dbReference type="NCBI Taxonomy" id="230148"/>
    <lineage>
        <taxon>Eukaryota</taxon>
        <taxon>Metazoa</taxon>
        <taxon>Chordata</taxon>
        <taxon>Craniata</taxon>
        <taxon>Vertebrata</taxon>
        <taxon>Euteleostomi</taxon>
        <taxon>Actinopterygii</taxon>
        <taxon>Neopterygii</taxon>
        <taxon>Teleostei</taxon>
        <taxon>Neoteleostei</taxon>
        <taxon>Acanthomorphata</taxon>
        <taxon>Eupercaria</taxon>
        <taxon>Perciformes</taxon>
        <taxon>Cottioidei</taxon>
        <taxon>Cottales</taxon>
        <taxon>Liparidae</taxon>
        <taxon>Liparis</taxon>
    </lineage>
</organism>
<dbReference type="GO" id="GO:0008251">
    <property type="term" value="F:tRNA-specific adenosine deaminase activity"/>
    <property type="evidence" value="ECO:0007669"/>
    <property type="project" value="TreeGrafter"/>
</dbReference>
<reference evidence="3 4" key="1">
    <citation type="submission" date="2019-03" db="EMBL/GenBank/DDBJ databases">
        <title>First draft genome of Liparis tanakae, snailfish: a comprehensive survey of snailfish specific genes.</title>
        <authorList>
            <person name="Kim W."/>
            <person name="Song I."/>
            <person name="Jeong J.-H."/>
            <person name="Kim D."/>
            <person name="Kim S."/>
            <person name="Ryu S."/>
            <person name="Song J.Y."/>
            <person name="Lee S.K."/>
        </authorList>
    </citation>
    <scope>NUCLEOTIDE SEQUENCE [LARGE SCALE GENOMIC DNA]</scope>
    <source>
        <tissue evidence="3">Muscle</tissue>
    </source>
</reference>
<dbReference type="Pfam" id="PF02137">
    <property type="entry name" value="A_deamin"/>
    <property type="match status" value="1"/>
</dbReference>
<gene>
    <name evidence="3" type="primary">Adad2</name>
    <name evidence="3" type="ORF">EYF80_000942</name>
</gene>
<dbReference type="InterPro" id="IPR002466">
    <property type="entry name" value="A_deamin"/>
</dbReference>
<dbReference type="GO" id="GO:0003725">
    <property type="term" value="F:double-stranded RNA binding"/>
    <property type="evidence" value="ECO:0007669"/>
    <property type="project" value="TreeGrafter"/>
</dbReference>
<dbReference type="OrthoDB" id="10268011at2759"/>
<accession>A0A4Z2JEK6</accession>
<feature type="domain" description="A to I editase" evidence="2">
    <location>
        <begin position="291"/>
        <end position="459"/>
    </location>
</feature>
<evidence type="ECO:0000256" key="1">
    <source>
        <dbReference type="SAM" id="MobiDB-lite"/>
    </source>
</evidence>
<name>A0A4Z2JEK6_9TELE</name>
<dbReference type="AlphaFoldDB" id="A0A4Z2JEK6"/>
<evidence type="ECO:0000313" key="4">
    <source>
        <dbReference type="Proteomes" id="UP000314294"/>
    </source>
</evidence>
<sequence length="459" mass="51747">MGKGGEERRREERRGEERRVAVTCVCLKKDSEGKRQASLSEKIRRFGLIAFRDVQCAPRQRMKGDGILTLKEAERKQGGCRGHLLRPCIQTRGRYLVSLGSEERLQVNSDGLFEKLFENHGGSGIIDISPTKYEVKKDLPASRDEEVLLSEGGRGPRIEKSTLIQKQKNPLGPGDACLGDEDEYSDDYDDYDDALSPQDPSPAASIVWDEALIPDRIPDQIKDLKNPDQTDVWRSDWHRDYMAAISSLKFDSLLKTRPDLYGCKSHMAVFVLIREVLHTAGGPCERYQVVALGAGRSCCRKWLCYNGTTVHDCHAIVIARRALKRFLYKQLLLFFDADPMAKQNCVYESSADGHQLQLKAKTRLHLYTNRRPKGAEKNFFFKDPVNISTATQLQYHAKGLLVPAKNLDPSVWGANVCCMSASDKLCRWTVTGVQGALLSHFLQPLYISSMVLGNEPERR</sequence>
<dbReference type="PROSITE" id="PS50141">
    <property type="entry name" value="A_DEAMIN_EDITASE"/>
    <property type="match status" value="1"/>
</dbReference>
<dbReference type="EMBL" id="SRLO01000004">
    <property type="protein sequence ID" value="TNN88610.1"/>
    <property type="molecule type" value="Genomic_DNA"/>
</dbReference>
<dbReference type="Proteomes" id="UP000314294">
    <property type="component" value="Unassembled WGS sequence"/>
</dbReference>
<dbReference type="GO" id="GO:0005737">
    <property type="term" value="C:cytoplasm"/>
    <property type="evidence" value="ECO:0007669"/>
    <property type="project" value="TreeGrafter"/>
</dbReference>
<dbReference type="GO" id="GO:0003726">
    <property type="term" value="F:double-stranded RNA adenosine deaminase activity"/>
    <property type="evidence" value="ECO:0007669"/>
    <property type="project" value="TreeGrafter"/>
</dbReference>
<dbReference type="GO" id="GO:0006382">
    <property type="term" value="P:adenosine to inosine editing"/>
    <property type="evidence" value="ECO:0007669"/>
    <property type="project" value="TreeGrafter"/>
</dbReference>
<keyword evidence="4" id="KW-1185">Reference proteome</keyword>
<protein>
    <submittedName>
        <fullName evidence="3">Adenosine deaminase domain-containing protein 2</fullName>
    </submittedName>
</protein>
<dbReference type="PANTHER" id="PTHR10910:SF106">
    <property type="entry name" value="ADENOSINE DEAMINASE DOMAIN-CONTAINING PROTEIN 2"/>
    <property type="match status" value="1"/>
</dbReference>
<dbReference type="GO" id="GO:0006396">
    <property type="term" value="P:RNA processing"/>
    <property type="evidence" value="ECO:0007669"/>
    <property type="project" value="InterPro"/>
</dbReference>
<dbReference type="GO" id="GO:0005730">
    <property type="term" value="C:nucleolus"/>
    <property type="evidence" value="ECO:0007669"/>
    <property type="project" value="TreeGrafter"/>
</dbReference>
<proteinExistence type="predicted"/>
<evidence type="ECO:0000259" key="2">
    <source>
        <dbReference type="PROSITE" id="PS50141"/>
    </source>
</evidence>
<evidence type="ECO:0000313" key="3">
    <source>
        <dbReference type="EMBL" id="TNN88610.1"/>
    </source>
</evidence>